<reference evidence="1 2" key="1">
    <citation type="journal article" date="2018" name="Front. Plant Sci.">
        <title>Red Clover (Trifolium pratense) and Zigzag Clover (T. medium) - A Picture of Genomic Similarities and Differences.</title>
        <authorList>
            <person name="Dluhosova J."/>
            <person name="Istvanek J."/>
            <person name="Nedelnik J."/>
            <person name="Repkova J."/>
        </authorList>
    </citation>
    <scope>NUCLEOTIDE SEQUENCE [LARGE SCALE GENOMIC DNA]</scope>
    <source>
        <strain evidence="2">cv. 10/8</strain>
        <tissue evidence="1">Leaf</tissue>
    </source>
</reference>
<dbReference type="EMBL" id="LXQA010504398">
    <property type="protein sequence ID" value="MCI55959.1"/>
    <property type="molecule type" value="Genomic_DNA"/>
</dbReference>
<organism evidence="1 2">
    <name type="scientific">Trifolium medium</name>
    <dbReference type="NCBI Taxonomy" id="97028"/>
    <lineage>
        <taxon>Eukaryota</taxon>
        <taxon>Viridiplantae</taxon>
        <taxon>Streptophyta</taxon>
        <taxon>Embryophyta</taxon>
        <taxon>Tracheophyta</taxon>
        <taxon>Spermatophyta</taxon>
        <taxon>Magnoliopsida</taxon>
        <taxon>eudicotyledons</taxon>
        <taxon>Gunneridae</taxon>
        <taxon>Pentapetalae</taxon>
        <taxon>rosids</taxon>
        <taxon>fabids</taxon>
        <taxon>Fabales</taxon>
        <taxon>Fabaceae</taxon>
        <taxon>Papilionoideae</taxon>
        <taxon>50 kb inversion clade</taxon>
        <taxon>NPAAA clade</taxon>
        <taxon>Hologalegina</taxon>
        <taxon>IRL clade</taxon>
        <taxon>Trifolieae</taxon>
        <taxon>Trifolium</taxon>
    </lineage>
</organism>
<name>A0A392T4I3_9FABA</name>
<evidence type="ECO:0000313" key="1">
    <source>
        <dbReference type="EMBL" id="MCI55959.1"/>
    </source>
</evidence>
<accession>A0A392T4I3</accession>
<proteinExistence type="predicted"/>
<keyword evidence="2" id="KW-1185">Reference proteome</keyword>
<protein>
    <submittedName>
        <fullName evidence="1">Uncharacterized protein</fullName>
    </submittedName>
</protein>
<dbReference type="AlphaFoldDB" id="A0A392T4I3"/>
<dbReference type="Proteomes" id="UP000265520">
    <property type="component" value="Unassembled WGS sequence"/>
</dbReference>
<evidence type="ECO:0000313" key="2">
    <source>
        <dbReference type="Proteomes" id="UP000265520"/>
    </source>
</evidence>
<feature type="non-terminal residue" evidence="1">
    <location>
        <position position="1"/>
    </location>
</feature>
<sequence>GLARCAGHQGFSTGGFELLRVAQTHVARRAHSSIHPARCAGSMARCASAKII</sequence>
<comment type="caution">
    <text evidence="1">The sequence shown here is derived from an EMBL/GenBank/DDBJ whole genome shotgun (WGS) entry which is preliminary data.</text>
</comment>